<comment type="caution">
    <text evidence="2">The sequence shown here is derived from an EMBL/GenBank/DDBJ whole genome shotgun (WGS) entry which is preliminary data.</text>
</comment>
<feature type="compositionally biased region" description="Low complexity" evidence="1">
    <location>
        <begin position="269"/>
        <end position="290"/>
    </location>
</feature>
<proteinExistence type="predicted"/>
<feature type="non-terminal residue" evidence="2">
    <location>
        <position position="354"/>
    </location>
</feature>
<dbReference type="AlphaFoldDB" id="A0A9N8EH63"/>
<feature type="region of interest" description="Disordered" evidence="1">
    <location>
        <begin position="1"/>
        <end position="28"/>
    </location>
</feature>
<protein>
    <submittedName>
        <fullName evidence="2">Uncharacterized protein</fullName>
    </submittedName>
</protein>
<feature type="compositionally biased region" description="Basic and acidic residues" evidence="1">
    <location>
        <begin position="66"/>
        <end position="85"/>
    </location>
</feature>
<feature type="compositionally biased region" description="Acidic residues" evidence="1">
    <location>
        <begin position="15"/>
        <end position="24"/>
    </location>
</feature>
<feature type="region of interest" description="Disordered" evidence="1">
    <location>
        <begin position="242"/>
        <end position="329"/>
    </location>
</feature>
<evidence type="ECO:0000313" key="3">
    <source>
        <dbReference type="Proteomes" id="UP001153069"/>
    </source>
</evidence>
<name>A0A9N8EH63_9STRA</name>
<feature type="compositionally biased region" description="Acidic residues" evidence="1">
    <location>
        <begin position="293"/>
        <end position="304"/>
    </location>
</feature>
<dbReference type="EMBL" id="CAICTM010000941">
    <property type="protein sequence ID" value="CAB9518524.1"/>
    <property type="molecule type" value="Genomic_DNA"/>
</dbReference>
<sequence>MSSTTTMPTSNGDDNNMDDDDDDGSNNVIICSSEFLTDDVGDEQVRALAAALAPQIRELENLMDDPLFRSSHDDDNDHDNDHPVNTKESTPQSLKPRDSKVVISDDDEDDEAAQTPKKPNAAQPADDTTTMIRDDDDDSEAMMEGLDDDDMDQELEQLAFAEDILRRELDLAKEFASFFGSSPTPSLFSASPDPSGALAGGFRNMTLDFTTSTTATSAGIAPTSLFHTAVSAPDLTTVKSKPVVVTQKTEESQLPMDTTTTSNNPQAIVSPPSSLQQPSAAAAAPVVIQQMEADLDGDEDDPDMLVEQQDASTKELKENNTSSKFDPKLTQQETLHFDAEAMEHIISNHHQSIG</sequence>
<evidence type="ECO:0000313" key="2">
    <source>
        <dbReference type="EMBL" id="CAB9518524.1"/>
    </source>
</evidence>
<accession>A0A9N8EH63</accession>
<reference evidence="2" key="1">
    <citation type="submission" date="2020-06" db="EMBL/GenBank/DDBJ databases">
        <authorList>
            <consortium name="Plant Systems Biology data submission"/>
        </authorList>
    </citation>
    <scope>NUCLEOTIDE SEQUENCE</scope>
    <source>
        <strain evidence="2">D6</strain>
    </source>
</reference>
<gene>
    <name evidence="2" type="ORF">SEMRO_943_G222740.1</name>
</gene>
<feature type="compositionally biased region" description="Polar residues" evidence="1">
    <location>
        <begin position="319"/>
        <end position="329"/>
    </location>
</feature>
<feature type="compositionally biased region" description="Acidic residues" evidence="1">
    <location>
        <begin position="134"/>
        <end position="152"/>
    </location>
</feature>
<dbReference type="Proteomes" id="UP001153069">
    <property type="component" value="Unassembled WGS sequence"/>
</dbReference>
<feature type="compositionally biased region" description="Polar residues" evidence="1">
    <location>
        <begin position="255"/>
        <end position="267"/>
    </location>
</feature>
<organism evidence="2 3">
    <name type="scientific">Seminavis robusta</name>
    <dbReference type="NCBI Taxonomy" id="568900"/>
    <lineage>
        <taxon>Eukaryota</taxon>
        <taxon>Sar</taxon>
        <taxon>Stramenopiles</taxon>
        <taxon>Ochrophyta</taxon>
        <taxon>Bacillariophyta</taxon>
        <taxon>Bacillariophyceae</taxon>
        <taxon>Bacillariophycidae</taxon>
        <taxon>Naviculales</taxon>
        <taxon>Naviculaceae</taxon>
        <taxon>Seminavis</taxon>
    </lineage>
</organism>
<evidence type="ECO:0000256" key="1">
    <source>
        <dbReference type="SAM" id="MobiDB-lite"/>
    </source>
</evidence>
<keyword evidence="3" id="KW-1185">Reference proteome</keyword>
<feature type="region of interest" description="Disordered" evidence="1">
    <location>
        <begin position="63"/>
        <end position="152"/>
    </location>
</feature>